<evidence type="ECO:0000313" key="4">
    <source>
        <dbReference type="EMBL" id="BEI93537.1"/>
    </source>
</evidence>
<dbReference type="GO" id="GO:0005737">
    <property type="term" value="C:cytoplasm"/>
    <property type="evidence" value="ECO:0007669"/>
    <property type="project" value="TreeGrafter"/>
</dbReference>
<dbReference type="Proteomes" id="UP001233271">
    <property type="component" value="Chromosome 5"/>
</dbReference>
<dbReference type="NCBIfam" id="TIGR00654">
    <property type="entry name" value="PhzF_family"/>
    <property type="match status" value="1"/>
</dbReference>
<dbReference type="RefSeq" id="XP_060458802.1">
    <property type="nucleotide sequence ID" value="XM_060602405.1"/>
</dbReference>
<evidence type="ECO:0000256" key="2">
    <source>
        <dbReference type="ARBA" id="ARBA00023235"/>
    </source>
</evidence>
<dbReference type="Pfam" id="PF02567">
    <property type="entry name" value="PhzC-PhzF"/>
    <property type="match status" value="1"/>
</dbReference>
<dbReference type="SUPFAM" id="SSF54506">
    <property type="entry name" value="Diaminopimelate epimerase-like"/>
    <property type="match status" value="1"/>
</dbReference>
<evidence type="ECO:0008006" key="6">
    <source>
        <dbReference type="Google" id="ProtNLM"/>
    </source>
</evidence>
<proteinExistence type="inferred from homology"/>
<gene>
    <name evidence="4" type="ORF">CcaverHIS019_0511650</name>
</gene>
<dbReference type="PANTHER" id="PTHR13774">
    <property type="entry name" value="PHENAZINE BIOSYNTHESIS PROTEIN"/>
    <property type="match status" value="1"/>
</dbReference>
<keyword evidence="2" id="KW-0413">Isomerase</keyword>
<evidence type="ECO:0000313" key="5">
    <source>
        <dbReference type="Proteomes" id="UP001233271"/>
    </source>
</evidence>
<evidence type="ECO:0000256" key="1">
    <source>
        <dbReference type="ARBA" id="ARBA00008270"/>
    </source>
</evidence>
<accession>A0AA48L7S6</accession>
<comment type="similarity">
    <text evidence="1">Belongs to the PhzF family.</text>
</comment>
<reference evidence="4" key="1">
    <citation type="journal article" date="2023" name="BMC Genomics">
        <title>Chromosome-level genome assemblies of Cutaneotrichosporon spp. (Trichosporonales, Basidiomycota) reveal imbalanced evolution between nucleotide sequences and chromosome synteny.</title>
        <authorList>
            <person name="Kobayashi Y."/>
            <person name="Kayamori A."/>
            <person name="Aoki K."/>
            <person name="Shiwa Y."/>
            <person name="Matsutani M."/>
            <person name="Fujita N."/>
            <person name="Sugita T."/>
            <person name="Iwasaki W."/>
            <person name="Tanaka N."/>
            <person name="Takashima M."/>
        </authorList>
    </citation>
    <scope>NUCLEOTIDE SEQUENCE</scope>
    <source>
        <strain evidence="4">HIS019</strain>
    </source>
</reference>
<evidence type="ECO:0000256" key="3">
    <source>
        <dbReference type="PIRSR" id="PIRSR016184-1"/>
    </source>
</evidence>
<dbReference type="KEGG" id="ccac:CcaHIS019_0511650"/>
<dbReference type="PANTHER" id="PTHR13774:SF17">
    <property type="entry name" value="PHENAZINE BIOSYNTHESIS-LIKE DOMAIN-CONTAINING PROTEIN"/>
    <property type="match status" value="1"/>
</dbReference>
<sequence>MTLPAAPFHMINAFGPSPYAGNQASVVLFPKGDPRTKDDNYMQTVARDFNLSETAFLHPLDDVEVPTYSLRWFTPADEVPLCGHATLASAVTLFNYVHPQATELHFQTRWRGELVAYRESPVGQGLRVGLSLPISEITEEKRPEVISAVLAAAELTESDLVRVASFDFGGPSPVVQLRDDIDLANLKVDESKLLPSVSATCVYTQVVPDNAQKHGSVKATSRVFAPGLGVPEDPVTGSAWAILTGFYLSSFGRDSVAALLPPGTDVAKATIDAHQLSARGGALTCTLRDGRAYITGRGWRTAHGTLENPLE</sequence>
<dbReference type="PIRSF" id="PIRSF016184">
    <property type="entry name" value="PhzC_PhzF"/>
    <property type="match status" value="1"/>
</dbReference>
<dbReference type="EMBL" id="AP028216">
    <property type="protein sequence ID" value="BEI93537.1"/>
    <property type="molecule type" value="Genomic_DNA"/>
</dbReference>
<organism evidence="4 5">
    <name type="scientific">Cutaneotrichosporon cavernicola</name>
    <dbReference type="NCBI Taxonomy" id="279322"/>
    <lineage>
        <taxon>Eukaryota</taxon>
        <taxon>Fungi</taxon>
        <taxon>Dikarya</taxon>
        <taxon>Basidiomycota</taxon>
        <taxon>Agaricomycotina</taxon>
        <taxon>Tremellomycetes</taxon>
        <taxon>Trichosporonales</taxon>
        <taxon>Trichosporonaceae</taxon>
        <taxon>Cutaneotrichosporon</taxon>
    </lineage>
</organism>
<protein>
    <recommendedName>
        <fullName evidence="6">Diaminopimelate epimerase-like protein</fullName>
    </recommendedName>
</protein>
<feature type="active site" evidence="3">
    <location>
        <position position="53"/>
    </location>
</feature>
<name>A0AA48L7S6_9TREE</name>
<keyword evidence="5" id="KW-1185">Reference proteome</keyword>
<dbReference type="Gene3D" id="3.10.310.10">
    <property type="entry name" value="Diaminopimelate Epimerase, Chain A, domain 1"/>
    <property type="match status" value="2"/>
</dbReference>
<dbReference type="AlphaFoldDB" id="A0AA48L7S6"/>
<dbReference type="GO" id="GO:0016853">
    <property type="term" value="F:isomerase activity"/>
    <property type="evidence" value="ECO:0007669"/>
    <property type="project" value="UniProtKB-KW"/>
</dbReference>
<dbReference type="InterPro" id="IPR003719">
    <property type="entry name" value="Phenazine_PhzF-like"/>
</dbReference>
<dbReference type="GeneID" id="85497407"/>